<evidence type="ECO:0000256" key="3">
    <source>
        <dbReference type="ARBA" id="ARBA00023125"/>
    </source>
</evidence>
<dbReference type="InterPro" id="IPR010982">
    <property type="entry name" value="Lambda_DNA-bd_dom_sf"/>
</dbReference>
<evidence type="ECO:0000256" key="2">
    <source>
        <dbReference type="ARBA" id="ARBA00023015"/>
    </source>
</evidence>
<keyword evidence="4" id="KW-0804">Transcription</keyword>
<dbReference type="EMBL" id="CP016896">
    <property type="protein sequence ID" value="APV35237.1"/>
    <property type="molecule type" value="Genomic_DNA"/>
</dbReference>
<dbReference type="GO" id="GO:0003677">
    <property type="term" value="F:DNA binding"/>
    <property type="evidence" value="ECO:0007669"/>
    <property type="project" value="UniProtKB-KW"/>
</dbReference>
<sequence>MGILQLPPKEQVWDKHAIKAAIYRKGKTLSDLARDHGIPEPTLRSALVKPTKNAELIISQFLEIPVHELFPDRWTEENKRIYPRTLKRQLEVH</sequence>
<dbReference type="KEGG" id="asol:BEN76_04070"/>
<evidence type="ECO:0000256" key="4">
    <source>
        <dbReference type="ARBA" id="ARBA00023163"/>
    </source>
</evidence>
<organism evidence="6 7">
    <name type="scientific">Acinetobacter soli</name>
    <dbReference type="NCBI Taxonomy" id="487316"/>
    <lineage>
        <taxon>Bacteria</taxon>
        <taxon>Pseudomonadati</taxon>
        <taxon>Pseudomonadota</taxon>
        <taxon>Gammaproteobacteria</taxon>
        <taxon>Moraxellales</taxon>
        <taxon>Moraxellaceae</taxon>
        <taxon>Acinetobacter</taxon>
    </lineage>
</organism>
<dbReference type="Gene3D" id="1.10.260.40">
    <property type="entry name" value="lambda repressor-like DNA-binding domains"/>
    <property type="match status" value="1"/>
</dbReference>
<reference evidence="6 7" key="1">
    <citation type="submission" date="2016-08" db="EMBL/GenBank/DDBJ databases">
        <title>Complete genome sequence of Acinetobacter baylyi strain GFJ2.</title>
        <authorList>
            <person name="Tabata M."/>
            <person name="Kuboki S."/>
            <person name="Gibu N."/>
            <person name="Kinouchi Y."/>
            <person name="Vangnai A."/>
            <person name="Kasai D."/>
            <person name="Fukuda M."/>
        </authorList>
    </citation>
    <scope>NUCLEOTIDE SEQUENCE [LARGE SCALE GENOMIC DNA]</scope>
    <source>
        <strain evidence="6 7">GFJ2</strain>
    </source>
</reference>
<evidence type="ECO:0000313" key="7">
    <source>
        <dbReference type="Proteomes" id="UP000185674"/>
    </source>
</evidence>
<comment type="similarity">
    <text evidence="1">Belongs to the ner transcriptional regulatory family.</text>
</comment>
<dbReference type="Proteomes" id="UP000185674">
    <property type="component" value="Chromosome"/>
</dbReference>
<name>A0A1P8EGA7_9GAMM</name>
<accession>A0A1P8EGA7</accession>
<evidence type="ECO:0000313" key="6">
    <source>
        <dbReference type="EMBL" id="APV35237.1"/>
    </source>
</evidence>
<dbReference type="STRING" id="487316.BEN76_04070"/>
<dbReference type="InterPro" id="IPR038722">
    <property type="entry name" value="Ner_HTH_dom"/>
</dbReference>
<dbReference type="RefSeq" id="WP_076032343.1">
    <property type="nucleotide sequence ID" value="NZ_BKCR01000027.1"/>
</dbReference>
<protein>
    <recommendedName>
        <fullName evidence="5">Ner winged helix-turn-helix DNA-binding domain-containing protein</fullName>
    </recommendedName>
</protein>
<evidence type="ECO:0000256" key="1">
    <source>
        <dbReference type="ARBA" id="ARBA00006157"/>
    </source>
</evidence>
<dbReference type="AlphaFoldDB" id="A0A1P8EGA7"/>
<evidence type="ECO:0000259" key="5">
    <source>
        <dbReference type="Pfam" id="PF13693"/>
    </source>
</evidence>
<dbReference type="SUPFAM" id="SSF47413">
    <property type="entry name" value="lambda repressor-like DNA-binding domains"/>
    <property type="match status" value="1"/>
</dbReference>
<proteinExistence type="inferred from homology"/>
<feature type="domain" description="Ner winged helix-turn-helix DNA-binding" evidence="5">
    <location>
        <begin position="13"/>
        <end position="84"/>
    </location>
</feature>
<keyword evidence="3" id="KW-0238">DNA-binding</keyword>
<gene>
    <name evidence="6" type="ORF">BEN76_04070</name>
</gene>
<keyword evidence="2" id="KW-0805">Transcription regulation</keyword>
<dbReference type="Pfam" id="PF13693">
    <property type="entry name" value="HTH_35"/>
    <property type="match status" value="1"/>
</dbReference>